<organism evidence="6 7">
    <name type="scientific">Nostoc flagelliforme FACHB-838</name>
    <dbReference type="NCBI Taxonomy" id="2692904"/>
    <lineage>
        <taxon>Bacteria</taxon>
        <taxon>Bacillati</taxon>
        <taxon>Cyanobacteriota</taxon>
        <taxon>Cyanophyceae</taxon>
        <taxon>Nostocales</taxon>
        <taxon>Nostocaceae</taxon>
        <taxon>Nostoc</taxon>
    </lineage>
</organism>
<dbReference type="Proteomes" id="UP000623440">
    <property type="component" value="Unassembled WGS sequence"/>
</dbReference>
<dbReference type="Gene3D" id="1.10.357.10">
    <property type="entry name" value="Tetracycline Repressor, domain 2"/>
    <property type="match status" value="1"/>
</dbReference>
<accession>A0ABR8DTX7</accession>
<dbReference type="SUPFAM" id="SSF48498">
    <property type="entry name" value="Tetracyclin repressor-like, C-terminal domain"/>
    <property type="match status" value="1"/>
</dbReference>
<keyword evidence="7" id="KW-1185">Reference proteome</keyword>
<evidence type="ECO:0000313" key="6">
    <source>
        <dbReference type="EMBL" id="MBD2531823.1"/>
    </source>
</evidence>
<dbReference type="PANTHER" id="PTHR47506:SF1">
    <property type="entry name" value="HTH-TYPE TRANSCRIPTIONAL REGULATOR YJDC"/>
    <property type="match status" value="1"/>
</dbReference>
<dbReference type="PANTHER" id="PTHR47506">
    <property type="entry name" value="TRANSCRIPTIONAL REGULATORY PROTEIN"/>
    <property type="match status" value="1"/>
</dbReference>
<dbReference type="InterPro" id="IPR009057">
    <property type="entry name" value="Homeodomain-like_sf"/>
</dbReference>
<evidence type="ECO:0000256" key="4">
    <source>
        <dbReference type="PROSITE-ProRule" id="PRU00335"/>
    </source>
</evidence>
<name>A0ABR8DTX7_9NOSO</name>
<keyword evidence="2 4" id="KW-0238">DNA-binding</keyword>
<keyword evidence="1" id="KW-0805">Transcription regulation</keyword>
<dbReference type="InterPro" id="IPR011075">
    <property type="entry name" value="TetR_C"/>
</dbReference>
<dbReference type="InterPro" id="IPR001647">
    <property type="entry name" value="HTH_TetR"/>
</dbReference>
<evidence type="ECO:0000256" key="1">
    <source>
        <dbReference type="ARBA" id="ARBA00023015"/>
    </source>
</evidence>
<protein>
    <submittedName>
        <fullName evidence="6">TetR/AcrR family transcriptional regulator</fullName>
    </submittedName>
</protein>
<gene>
    <name evidence="6" type="ORF">H6G97_20420</name>
</gene>
<feature type="domain" description="HTH tetR-type" evidence="5">
    <location>
        <begin position="33"/>
        <end position="93"/>
    </location>
</feature>
<dbReference type="EMBL" id="JACJSI010000042">
    <property type="protein sequence ID" value="MBD2531823.1"/>
    <property type="molecule type" value="Genomic_DNA"/>
</dbReference>
<evidence type="ECO:0000259" key="5">
    <source>
        <dbReference type="PROSITE" id="PS50977"/>
    </source>
</evidence>
<dbReference type="PROSITE" id="PS50977">
    <property type="entry name" value="HTH_TETR_2"/>
    <property type="match status" value="1"/>
</dbReference>
<dbReference type="InterPro" id="IPR023772">
    <property type="entry name" value="DNA-bd_HTH_TetR-type_CS"/>
</dbReference>
<dbReference type="Pfam" id="PF16925">
    <property type="entry name" value="TetR_C_13"/>
    <property type="match status" value="1"/>
</dbReference>
<proteinExistence type="predicted"/>
<dbReference type="SUPFAM" id="SSF46689">
    <property type="entry name" value="Homeodomain-like"/>
    <property type="match status" value="1"/>
</dbReference>
<dbReference type="InterPro" id="IPR036271">
    <property type="entry name" value="Tet_transcr_reg_TetR-rel_C_sf"/>
</dbReference>
<reference evidence="6 7" key="1">
    <citation type="journal article" date="2020" name="ISME J.">
        <title>Comparative genomics reveals insights into cyanobacterial evolution and habitat adaptation.</title>
        <authorList>
            <person name="Chen M.Y."/>
            <person name="Teng W.K."/>
            <person name="Zhao L."/>
            <person name="Hu C.X."/>
            <person name="Zhou Y.K."/>
            <person name="Han B.P."/>
            <person name="Song L.R."/>
            <person name="Shu W.S."/>
        </authorList>
    </citation>
    <scope>NUCLEOTIDE SEQUENCE [LARGE SCALE GENOMIC DNA]</scope>
    <source>
        <strain evidence="6 7">FACHB-838</strain>
    </source>
</reference>
<comment type="caution">
    <text evidence="6">The sequence shown here is derived from an EMBL/GenBank/DDBJ whole genome shotgun (WGS) entry which is preliminary data.</text>
</comment>
<evidence type="ECO:0000256" key="2">
    <source>
        <dbReference type="ARBA" id="ARBA00023125"/>
    </source>
</evidence>
<dbReference type="RefSeq" id="WP_190942494.1">
    <property type="nucleotide sequence ID" value="NZ_JACJSI010000042.1"/>
</dbReference>
<feature type="DNA-binding region" description="H-T-H motif" evidence="4">
    <location>
        <begin position="56"/>
        <end position="75"/>
    </location>
</feature>
<evidence type="ECO:0000313" key="7">
    <source>
        <dbReference type="Proteomes" id="UP000623440"/>
    </source>
</evidence>
<sequence length="222" mass="24699">MSPIDCVRTARYHYKAAIFDELRQSRGSGLQWQNAIDLALEQALLLFWCKGYLGTSLTDLTEAMGINRPSLYTAFGNKETLFRKALDRYRDRHTAYLRDALEEPTARRVIERMMQGVVDLVTNPGNPSTCLVAQSLLACADPDDPLHQELVERRAADEIAIRDRFERAVSEGDLPPDADPTALARFVLTVNFGLSGQAASGASRTELLQVVQTALKAYPILD</sequence>
<keyword evidence="3" id="KW-0804">Transcription</keyword>
<dbReference type="PROSITE" id="PS01081">
    <property type="entry name" value="HTH_TETR_1"/>
    <property type="match status" value="1"/>
</dbReference>
<dbReference type="Gene3D" id="1.10.10.60">
    <property type="entry name" value="Homeodomain-like"/>
    <property type="match status" value="1"/>
</dbReference>
<evidence type="ECO:0000256" key="3">
    <source>
        <dbReference type="ARBA" id="ARBA00023163"/>
    </source>
</evidence>
<dbReference type="Pfam" id="PF00440">
    <property type="entry name" value="TetR_N"/>
    <property type="match status" value="1"/>
</dbReference>